<sequence>MRKHNCNLHYNTDVDILDQVIEDGIFINQRKKLQRLCMVSANHPMASVYYKSLTARITEDIRHITNYRWMIHPYSMLTLYWEMFIFIVYSAQFFTLAIAASANVYFRKPSYIVIQKLTLDYILTLDIVKQFFTGYYETRDGKTVMNFTQIAKRYLSTYFLLDLICCTHSYLVPFRIIFTNYEDFIEKTWILAITLKVIASFRILRMRRWLEALELFRMYVNLSSVLNRAFRAILIFSILLIWLYSMIFQIEKLVEFNFIPPESRDWNAPTFKLFYSATLMLLHVSYGDKILSHPIKSIVSLLFMAVGYCLQLSMYTQVMQVWVKFSNAKNKNENLYQQFTEYLNYKELPMNLRRKFSSFYQFKFQNQFYNEAHINKMTSNILRQEILVYVTKNHVQRVEFFQNLPDVVLSKIVSRLKSEIYLANDVIIKAGLAGTCMFFIYFGTVAIYTPSGREICHLEDGAHFGEIALIFNEPRVATVVAVTPCELFVLNRFDFLQVLEPFPEQKAKITKLAEERLRSTVFQK</sequence>
<dbReference type="Pfam" id="PF00027">
    <property type="entry name" value="cNMP_binding"/>
    <property type="match status" value="1"/>
</dbReference>
<dbReference type="InterPro" id="IPR051413">
    <property type="entry name" value="K/Na_HCN_channel"/>
</dbReference>
<feature type="transmembrane region" description="Helical" evidence="7">
    <location>
        <begin position="298"/>
        <end position="316"/>
    </location>
</feature>
<feature type="transmembrane region" description="Helical" evidence="7">
    <location>
        <begin position="225"/>
        <end position="248"/>
    </location>
</feature>
<keyword evidence="5" id="KW-0406">Ion transport</keyword>
<feature type="transmembrane region" description="Helical" evidence="7">
    <location>
        <begin position="83"/>
        <end position="106"/>
    </location>
</feature>
<evidence type="ECO:0000313" key="10">
    <source>
        <dbReference type="Proteomes" id="UP001153737"/>
    </source>
</evidence>
<dbReference type="InterPro" id="IPR014710">
    <property type="entry name" value="RmlC-like_jellyroll"/>
</dbReference>
<dbReference type="GO" id="GO:0035725">
    <property type="term" value="P:sodium ion transmembrane transport"/>
    <property type="evidence" value="ECO:0007669"/>
    <property type="project" value="TreeGrafter"/>
</dbReference>
<dbReference type="GO" id="GO:0098855">
    <property type="term" value="C:HCN channel complex"/>
    <property type="evidence" value="ECO:0007669"/>
    <property type="project" value="TreeGrafter"/>
</dbReference>
<dbReference type="InterPro" id="IPR000595">
    <property type="entry name" value="cNMP-bd_dom"/>
</dbReference>
<evidence type="ECO:0000256" key="4">
    <source>
        <dbReference type="ARBA" id="ARBA00022989"/>
    </source>
</evidence>
<feature type="transmembrane region" description="Helical" evidence="7">
    <location>
        <begin position="426"/>
        <end position="448"/>
    </location>
</feature>
<evidence type="ECO:0000256" key="2">
    <source>
        <dbReference type="ARBA" id="ARBA00022448"/>
    </source>
</evidence>
<dbReference type="SUPFAM" id="SSF81324">
    <property type="entry name" value="Voltage-gated potassium channels"/>
    <property type="match status" value="1"/>
</dbReference>
<protein>
    <recommendedName>
        <fullName evidence="8">Cyclic nucleotide-binding domain-containing protein</fullName>
    </recommendedName>
</protein>
<comment type="subcellular location">
    <subcellularLocation>
        <location evidence="1">Membrane</location>
        <topology evidence="1">Multi-pass membrane protein</topology>
    </subcellularLocation>
</comment>
<dbReference type="OrthoDB" id="2021138at2759"/>
<evidence type="ECO:0000256" key="6">
    <source>
        <dbReference type="ARBA" id="ARBA00023136"/>
    </source>
</evidence>
<keyword evidence="3 7" id="KW-0812">Transmembrane</keyword>
<gene>
    <name evidence="9" type="ORF">PHAECO_LOCUS10385</name>
</gene>
<keyword evidence="6 7" id="KW-0472">Membrane</keyword>
<evidence type="ECO:0000256" key="5">
    <source>
        <dbReference type="ARBA" id="ARBA00023065"/>
    </source>
</evidence>
<evidence type="ECO:0000256" key="3">
    <source>
        <dbReference type="ARBA" id="ARBA00022692"/>
    </source>
</evidence>
<dbReference type="InterPro" id="IPR018490">
    <property type="entry name" value="cNMP-bd_dom_sf"/>
</dbReference>
<evidence type="ECO:0000313" key="9">
    <source>
        <dbReference type="EMBL" id="CAH1174179.1"/>
    </source>
</evidence>
<evidence type="ECO:0000259" key="8">
    <source>
        <dbReference type="PROSITE" id="PS50042"/>
    </source>
</evidence>
<dbReference type="Gene3D" id="1.10.287.70">
    <property type="match status" value="1"/>
</dbReference>
<feature type="transmembrane region" description="Helical" evidence="7">
    <location>
        <begin position="184"/>
        <end position="204"/>
    </location>
</feature>
<keyword evidence="2" id="KW-0813">Transport</keyword>
<dbReference type="GO" id="GO:0003254">
    <property type="term" value="P:regulation of membrane depolarization"/>
    <property type="evidence" value="ECO:0007669"/>
    <property type="project" value="TreeGrafter"/>
</dbReference>
<evidence type="ECO:0000256" key="7">
    <source>
        <dbReference type="SAM" id="Phobius"/>
    </source>
</evidence>
<dbReference type="AlphaFoldDB" id="A0A9P0DST9"/>
<keyword evidence="4 7" id="KW-1133">Transmembrane helix</keyword>
<dbReference type="InterPro" id="IPR005821">
    <property type="entry name" value="Ion_trans_dom"/>
</dbReference>
<feature type="transmembrane region" description="Helical" evidence="7">
    <location>
        <begin position="155"/>
        <end position="178"/>
    </location>
</feature>
<feature type="domain" description="Cyclic nucleotide-binding" evidence="8">
    <location>
        <begin position="400"/>
        <end position="516"/>
    </location>
</feature>
<name>A0A9P0DST9_PHACE</name>
<dbReference type="Gene3D" id="2.60.120.10">
    <property type="entry name" value="Jelly Rolls"/>
    <property type="match status" value="1"/>
</dbReference>
<dbReference type="PROSITE" id="PS50042">
    <property type="entry name" value="CNMP_BINDING_3"/>
    <property type="match status" value="1"/>
</dbReference>
<dbReference type="Gene3D" id="1.10.287.630">
    <property type="entry name" value="Helix hairpin bin"/>
    <property type="match status" value="1"/>
</dbReference>
<dbReference type="PANTHER" id="PTHR45689">
    <property type="entry name" value="I[[H]] CHANNEL, ISOFORM E"/>
    <property type="match status" value="1"/>
</dbReference>
<reference evidence="9" key="2">
    <citation type="submission" date="2022-10" db="EMBL/GenBank/DDBJ databases">
        <authorList>
            <consortium name="ENA_rothamsted_submissions"/>
            <consortium name="culmorum"/>
            <person name="King R."/>
        </authorList>
    </citation>
    <scope>NUCLEOTIDE SEQUENCE</scope>
</reference>
<organism evidence="9 10">
    <name type="scientific">Phaedon cochleariae</name>
    <name type="common">Mustard beetle</name>
    <dbReference type="NCBI Taxonomy" id="80249"/>
    <lineage>
        <taxon>Eukaryota</taxon>
        <taxon>Metazoa</taxon>
        <taxon>Ecdysozoa</taxon>
        <taxon>Arthropoda</taxon>
        <taxon>Hexapoda</taxon>
        <taxon>Insecta</taxon>
        <taxon>Pterygota</taxon>
        <taxon>Neoptera</taxon>
        <taxon>Endopterygota</taxon>
        <taxon>Coleoptera</taxon>
        <taxon>Polyphaga</taxon>
        <taxon>Cucujiformia</taxon>
        <taxon>Chrysomeloidea</taxon>
        <taxon>Chrysomelidae</taxon>
        <taxon>Chrysomelinae</taxon>
        <taxon>Chrysomelini</taxon>
        <taxon>Phaedon</taxon>
    </lineage>
</organism>
<dbReference type="EMBL" id="OU896712">
    <property type="protein sequence ID" value="CAH1174179.1"/>
    <property type="molecule type" value="Genomic_DNA"/>
</dbReference>
<accession>A0A9P0DST9</accession>
<evidence type="ECO:0000256" key="1">
    <source>
        <dbReference type="ARBA" id="ARBA00004141"/>
    </source>
</evidence>
<dbReference type="Pfam" id="PF00520">
    <property type="entry name" value="Ion_trans"/>
    <property type="match status" value="1"/>
</dbReference>
<dbReference type="SMART" id="SM00100">
    <property type="entry name" value="cNMP"/>
    <property type="match status" value="1"/>
</dbReference>
<dbReference type="Proteomes" id="UP001153737">
    <property type="component" value="Chromosome 6"/>
</dbReference>
<dbReference type="SUPFAM" id="SSF51206">
    <property type="entry name" value="cAMP-binding domain-like"/>
    <property type="match status" value="1"/>
</dbReference>
<reference evidence="9" key="1">
    <citation type="submission" date="2022-01" db="EMBL/GenBank/DDBJ databases">
        <authorList>
            <person name="King R."/>
        </authorList>
    </citation>
    <scope>NUCLEOTIDE SEQUENCE</scope>
</reference>
<proteinExistence type="predicted"/>
<dbReference type="PANTHER" id="PTHR45689:SF14">
    <property type="entry name" value="CYCLIC NUCLEOTIDE-GATED CATION CHANNEL SUBUNIT A-LIKE PROTEIN"/>
    <property type="match status" value="1"/>
</dbReference>
<dbReference type="GO" id="GO:0005249">
    <property type="term" value="F:voltage-gated potassium channel activity"/>
    <property type="evidence" value="ECO:0007669"/>
    <property type="project" value="TreeGrafter"/>
</dbReference>
<dbReference type="CDD" id="cd00038">
    <property type="entry name" value="CAP_ED"/>
    <property type="match status" value="1"/>
</dbReference>
<keyword evidence="10" id="KW-1185">Reference proteome</keyword>